<dbReference type="EMBL" id="JBHSXS010000004">
    <property type="protein sequence ID" value="MFC6880208.1"/>
    <property type="molecule type" value="Genomic_DNA"/>
</dbReference>
<dbReference type="Proteomes" id="UP001596380">
    <property type="component" value="Unassembled WGS sequence"/>
</dbReference>
<name>A0ABW2CHP4_9ACTN</name>
<evidence type="ECO:0000313" key="2">
    <source>
        <dbReference type="EMBL" id="MFC6880208.1"/>
    </source>
</evidence>
<accession>A0ABW2CHP4</accession>
<reference evidence="3" key="1">
    <citation type="journal article" date="2019" name="Int. J. Syst. Evol. Microbiol.">
        <title>The Global Catalogue of Microorganisms (GCM) 10K type strain sequencing project: providing services to taxonomists for standard genome sequencing and annotation.</title>
        <authorList>
            <consortium name="The Broad Institute Genomics Platform"/>
            <consortium name="The Broad Institute Genome Sequencing Center for Infectious Disease"/>
            <person name="Wu L."/>
            <person name="Ma J."/>
        </authorList>
    </citation>
    <scope>NUCLEOTIDE SEQUENCE [LARGE SCALE GENOMIC DNA]</scope>
    <source>
        <strain evidence="3">JCM 3369</strain>
    </source>
</reference>
<keyword evidence="1" id="KW-0732">Signal</keyword>
<keyword evidence="3" id="KW-1185">Reference proteome</keyword>
<evidence type="ECO:0008006" key="4">
    <source>
        <dbReference type="Google" id="ProtNLM"/>
    </source>
</evidence>
<evidence type="ECO:0000313" key="3">
    <source>
        <dbReference type="Proteomes" id="UP001596380"/>
    </source>
</evidence>
<dbReference type="SUPFAM" id="SSF50939">
    <property type="entry name" value="Sialidases"/>
    <property type="match status" value="1"/>
</dbReference>
<evidence type="ECO:0000256" key="1">
    <source>
        <dbReference type="SAM" id="SignalP"/>
    </source>
</evidence>
<comment type="caution">
    <text evidence="2">The sequence shown here is derived from an EMBL/GenBank/DDBJ whole genome shotgun (WGS) entry which is preliminary data.</text>
</comment>
<sequence>MRPALIAAAVLALAGVTAAPPATAAEPRPLKAGAAPWLWPRSGLEAVSATGPDDVWAAGYQGYQGIDWSVPGWGAGTVHVLPPKAMVVRWNGSSWRTHDLPGTAGDAVAQEIDAASPDDVWVTGTLHPHDSAKTAPYVARWDGERWQQVDGPADGCWPRHPAADSTGAWFSCGTSLYRWQDGRWTEQDTGAPDNCCIGVDEISVLSDDSAWAATTWGLLHWDGRRWSEVPGYDGVMWMRVVAVSDTEVWATGRKRTDGPQNEPVAIRWNGSTWQNAPTPPSNEKLVRTGDGALWALQPFGGDLYRLNGGTWTKQSPPVPSDGQLTAATAIPGANALWLVGKTKNAPVVLNNN</sequence>
<proteinExistence type="predicted"/>
<gene>
    <name evidence="2" type="ORF">ACFQKB_10580</name>
</gene>
<feature type="signal peptide" evidence="1">
    <location>
        <begin position="1"/>
        <end position="24"/>
    </location>
</feature>
<protein>
    <recommendedName>
        <fullName evidence="4">Secreted protein</fullName>
    </recommendedName>
</protein>
<feature type="chain" id="PRO_5047461807" description="Secreted protein" evidence="1">
    <location>
        <begin position="25"/>
        <end position="352"/>
    </location>
</feature>
<dbReference type="InterPro" id="IPR036278">
    <property type="entry name" value="Sialidase_sf"/>
</dbReference>
<organism evidence="2 3">
    <name type="scientific">Actinomadura yumaensis</name>
    <dbReference type="NCBI Taxonomy" id="111807"/>
    <lineage>
        <taxon>Bacteria</taxon>
        <taxon>Bacillati</taxon>
        <taxon>Actinomycetota</taxon>
        <taxon>Actinomycetes</taxon>
        <taxon>Streptosporangiales</taxon>
        <taxon>Thermomonosporaceae</taxon>
        <taxon>Actinomadura</taxon>
    </lineage>
</organism>
<dbReference type="RefSeq" id="WP_160820693.1">
    <property type="nucleotide sequence ID" value="NZ_JBHSXE010000001.1"/>
</dbReference>